<feature type="domain" description="Protein kinase" evidence="2">
    <location>
        <begin position="194"/>
        <end position="512"/>
    </location>
</feature>
<dbReference type="InterPro" id="IPR000719">
    <property type="entry name" value="Prot_kinase_dom"/>
</dbReference>
<feature type="region of interest" description="Disordered" evidence="1">
    <location>
        <begin position="650"/>
        <end position="670"/>
    </location>
</feature>
<keyword evidence="4" id="KW-1185">Reference proteome</keyword>
<sequence>MDGTVSLSPVTYGVLKQHMENFRPKDEFSTFLPERSIFALASEKRVAATLSSSGLFQEDDVDEMAGYVAKKAPRLFLSLIFTDCLRILKDLVKNKFTDNNLPIAYEASPGDANDYQRLCMTDQVEVPFNSARPSEVFRQLDEKPLDDFIEDQWAFIAPVFSNEEFVTYVFHPSRRFPYSPPAKPVRHAGSFFSVVWNVVLHDSNFNTNYKYHSSYPSGAPNGLEVAIKSLSTTEDDSGVEVDEFYRREVETLKRMADMADAGEKHLIRAIAAYGSGSKRQFIFPWARGGNLDQFWQICDHAKSNEREYLLSWSLKQMVGVARALTKLHESGVRHGDIKPQNILHFTYDAGSASGDLVISDVGLAKYHAAYTLDRTKYTTTKSVTVDYQPPEPQRLVRSRVYDNWSLGCVFLEFTIWIVEGYTGLSQFRKGLKDKNNFKRFWAYGPEDVPEVHRAVLDKMDELQQEGPLAYLTRPMIDLIKTKLLITGKNYNPSEEHTILEDLNDIQRLQERISRDGPDPPEPSQVVDRSQQDGSAGSMNQERTSISNKNTTDRSLANRIITELDWESVRPPAEPSVLCESCNKWSYETPRWELGRDIDDLERGSQACSLCRLLFQSLPSADLKSGELITLFREEQSYAFRLSPQGSSLISLYSDPGPASEDQSYPPPGLPLLPGPDSPQQFKLLNSWIHQCNDTHKCMVESHDESTPPGQMPTRLIAVGTDENSTVRLVESALLPKDKYVALSHRWGDLSKYGQFSTLYSNIEYFKRSIPHDYLPKSFRDAIRVTRAIGVPYLWIDSLCIIQKNAADWEKESSRMEDVFNSAYCVLAATSAASSSDGFLWRIEPREPVTIQGPRGPIYLCRAIDDFDSHVQRGLLNSRGWVLQERALARRTLHFTSTQIYWECGETIHCETLAQLKNPQSQFLGDADFPNSGLQYYKDERIRLIQHLYELYSGLGLSYPKDRPKAILGLERRLGRVFKSHAQYGIFGLFFFRMLLWRAKEHGKLTQIFPPEEGRVPSWSWMAWDGAINYMDVPFNKVIWLNNLRNPFTSTHIGLTDEWDGRLSARANDLMARTWRRKDDLFLDFEDHKDGMSFWKCVLLGKENGDNSSSGASYYVLLIREVPGTVPPTWQRVGVGKVSHTQISPTTMSVLIG</sequence>
<feature type="region of interest" description="Disordered" evidence="1">
    <location>
        <begin position="512"/>
        <end position="551"/>
    </location>
</feature>
<dbReference type="CDD" id="cd00180">
    <property type="entry name" value="PKc"/>
    <property type="match status" value="1"/>
</dbReference>
<dbReference type="InterPro" id="IPR010730">
    <property type="entry name" value="HET"/>
</dbReference>
<evidence type="ECO:0000313" key="4">
    <source>
        <dbReference type="Proteomes" id="UP000766486"/>
    </source>
</evidence>
<dbReference type="Pfam" id="PF06985">
    <property type="entry name" value="HET"/>
    <property type="match status" value="1"/>
</dbReference>
<protein>
    <recommendedName>
        <fullName evidence="2">Protein kinase domain-containing protein</fullName>
    </recommendedName>
</protein>
<accession>A0ABY6UF34</accession>
<dbReference type="InterPro" id="IPR011009">
    <property type="entry name" value="Kinase-like_dom_sf"/>
</dbReference>
<evidence type="ECO:0000259" key="2">
    <source>
        <dbReference type="PROSITE" id="PS50011"/>
    </source>
</evidence>
<proteinExistence type="predicted"/>
<dbReference type="SUPFAM" id="SSF56112">
    <property type="entry name" value="Protein kinase-like (PK-like)"/>
    <property type="match status" value="1"/>
</dbReference>
<organism evidence="3 4">
    <name type="scientific">Bionectria ochroleuca</name>
    <name type="common">Gliocladium roseum</name>
    <dbReference type="NCBI Taxonomy" id="29856"/>
    <lineage>
        <taxon>Eukaryota</taxon>
        <taxon>Fungi</taxon>
        <taxon>Dikarya</taxon>
        <taxon>Ascomycota</taxon>
        <taxon>Pezizomycotina</taxon>
        <taxon>Sordariomycetes</taxon>
        <taxon>Hypocreomycetidae</taxon>
        <taxon>Hypocreales</taxon>
        <taxon>Bionectriaceae</taxon>
        <taxon>Clonostachys</taxon>
    </lineage>
</organism>
<comment type="caution">
    <text evidence="3">The sequence shown here is derived from an EMBL/GenBank/DDBJ whole genome shotgun (WGS) entry which is preliminary data.</text>
</comment>
<dbReference type="Gene3D" id="1.10.510.10">
    <property type="entry name" value="Transferase(Phosphotransferase) domain 1"/>
    <property type="match status" value="1"/>
</dbReference>
<reference evidence="3 4" key="1">
    <citation type="submission" date="2019-06" db="EMBL/GenBank/DDBJ databases">
        <authorList>
            <person name="Broberg M."/>
        </authorList>
    </citation>
    <scope>NUCLEOTIDE SEQUENCE [LARGE SCALE GENOMIC DNA]</scope>
</reference>
<dbReference type="PROSITE" id="PS50011">
    <property type="entry name" value="PROTEIN_KINASE_DOM"/>
    <property type="match status" value="1"/>
</dbReference>
<dbReference type="PANTHER" id="PTHR33112">
    <property type="entry name" value="DOMAIN PROTEIN, PUTATIVE-RELATED"/>
    <property type="match status" value="1"/>
</dbReference>
<dbReference type="Pfam" id="PF00069">
    <property type="entry name" value="Pkinase"/>
    <property type="match status" value="1"/>
</dbReference>
<evidence type="ECO:0000256" key="1">
    <source>
        <dbReference type="SAM" id="MobiDB-lite"/>
    </source>
</evidence>
<gene>
    <name evidence="3" type="ORF">CLO192961_LOCUS268396</name>
</gene>
<dbReference type="EMBL" id="CABFNS010000811">
    <property type="protein sequence ID" value="VUC29825.1"/>
    <property type="molecule type" value="Genomic_DNA"/>
</dbReference>
<feature type="compositionally biased region" description="Polar residues" evidence="1">
    <location>
        <begin position="526"/>
        <end position="551"/>
    </location>
</feature>
<dbReference type="SMART" id="SM00220">
    <property type="entry name" value="S_TKc"/>
    <property type="match status" value="1"/>
</dbReference>
<dbReference type="PANTHER" id="PTHR33112:SF10">
    <property type="entry name" value="TOL"/>
    <property type="match status" value="1"/>
</dbReference>
<name>A0ABY6UF34_BIOOC</name>
<evidence type="ECO:0000313" key="3">
    <source>
        <dbReference type="EMBL" id="VUC29825.1"/>
    </source>
</evidence>
<dbReference type="Proteomes" id="UP000766486">
    <property type="component" value="Unassembled WGS sequence"/>
</dbReference>